<evidence type="ECO:0000313" key="5">
    <source>
        <dbReference type="Proteomes" id="UP000035553"/>
    </source>
</evidence>
<dbReference type="SUPFAM" id="SSF51735">
    <property type="entry name" value="NAD(P)-binding Rossmann-fold domains"/>
    <property type="match status" value="1"/>
</dbReference>
<reference evidence="4 5" key="1">
    <citation type="journal article" date="2011" name="J. Bacteriol.">
        <title>Draft genome sequence of Sporolactobacillus inulinus strain CASD, an efficient D-lactic acid-producing bacterium with high-concentration lactate tolerance capability.</title>
        <authorList>
            <person name="Yu B."/>
            <person name="Su F."/>
            <person name="Wang L."/>
            <person name="Xu K."/>
            <person name="Zhao B."/>
            <person name="Xu P."/>
        </authorList>
    </citation>
    <scope>NUCLEOTIDE SEQUENCE [LARGE SCALE GENOMIC DNA]</scope>
    <source>
        <strain evidence="4 5">CASD</strain>
    </source>
</reference>
<feature type="region of interest" description="Disordered" evidence="3">
    <location>
        <begin position="1"/>
        <end position="33"/>
    </location>
</feature>
<dbReference type="FunFam" id="3.40.50.720:FF:000097">
    <property type="entry name" value="SDR family oxidoreductase"/>
    <property type="match status" value="1"/>
</dbReference>
<dbReference type="Gene3D" id="3.40.50.720">
    <property type="entry name" value="NAD(P)-binding Rossmann-like Domain"/>
    <property type="match status" value="1"/>
</dbReference>
<evidence type="ECO:0000313" key="4">
    <source>
        <dbReference type="EMBL" id="KLI03815.1"/>
    </source>
</evidence>
<dbReference type="PRINTS" id="PR00081">
    <property type="entry name" value="GDHRDH"/>
</dbReference>
<dbReference type="Proteomes" id="UP000035553">
    <property type="component" value="Unassembled WGS sequence"/>
</dbReference>
<dbReference type="Pfam" id="PF13561">
    <property type="entry name" value="adh_short_C2"/>
    <property type="match status" value="1"/>
</dbReference>
<dbReference type="PANTHER" id="PTHR48107">
    <property type="entry name" value="NADPH-DEPENDENT ALDEHYDE REDUCTASE-LIKE PROTEIN, CHLOROPLASTIC-RELATED"/>
    <property type="match status" value="1"/>
</dbReference>
<dbReference type="EMBL" id="AFVQ02000010">
    <property type="protein sequence ID" value="KLI03815.1"/>
    <property type="molecule type" value="Genomic_DNA"/>
</dbReference>
<dbReference type="AlphaFoldDB" id="A0A0U1QSN1"/>
<dbReference type="STRING" id="1069536.SINU_00695"/>
<comment type="similarity">
    <text evidence="1">Belongs to the short-chain dehydrogenases/reductases (SDR) family.</text>
</comment>
<dbReference type="OrthoDB" id="9803333at2"/>
<evidence type="ECO:0000256" key="2">
    <source>
        <dbReference type="ARBA" id="ARBA00023002"/>
    </source>
</evidence>
<gene>
    <name evidence="4" type="ORF">SINU_00695</name>
</gene>
<organism evidence="4 5">
    <name type="scientific">Sporolactobacillus inulinus CASD</name>
    <dbReference type="NCBI Taxonomy" id="1069536"/>
    <lineage>
        <taxon>Bacteria</taxon>
        <taxon>Bacillati</taxon>
        <taxon>Bacillota</taxon>
        <taxon>Bacilli</taxon>
        <taxon>Bacillales</taxon>
        <taxon>Sporolactobacillaceae</taxon>
        <taxon>Sporolactobacillus</taxon>
    </lineage>
</organism>
<sequence length="296" mass="31383">MVNTIVHDPTKEYTSGTYPKQEQPAPGLQSRMTPIPNCGEKTYKGSGKLVGRKALITGGDSGIARAAAIAYAREGADVAINYLPYEQPDADEVKMLIENAGQKAVLIPGDLADEGFCQQMIDQTVKALGGLDTLVLSAGMQQAYESISDIPSDVLIKHFATNVFSMYWIVKAALKHLPKGASIITTSSVEAYDPNPDLLAYSPTKSAIVAFTKGLAKQLIHQGIRVNSVAPGPIWTPLQICGGQLQKNIAKFGQSAPYKRAGQPAELAAVYVLLASTESSYVTGQVYGVTGGIPIA</sequence>
<dbReference type="PANTHER" id="PTHR48107:SF16">
    <property type="entry name" value="NADPH-DEPENDENT ALDEHYDE REDUCTASE 1, CHLOROPLASTIC"/>
    <property type="match status" value="1"/>
</dbReference>
<dbReference type="RefSeq" id="WP_010023158.1">
    <property type="nucleotide sequence ID" value="NZ_AFVQ02000010.1"/>
</dbReference>
<protein>
    <submittedName>
        <fullName evidence="4">Oxidoreductase</fullName>
    </submittedName>
</protein>
<dbReference type="GO" id="GO:0016614">
    <property type="term" value="F:oxidoreductase activity, acting on CH-OH group of donors"/>
    <property type="evidence" value="ECO:0007669"/>
    <property type="project" value="UniProtKB-ARBA"/>
</dbReference>
<dbReference type="InterPro" id="IPR036291">
    <property type="entry name" value="NAD(P)-bd_dom_sf"/>
</dbReference>
<keyword evidence="5" id="KW-1185">Reference proteome</keyword>
<proteinExistence type="inferred from homology"/>
<evidence type="ECO:0000256" key="1">
    <source>
        <dbReference type="ARBA" id="ARBA00006484"/>
    </source>
</evidence>
<dbReference type="InterPro" id="IPR002347">
    <property type="entry name" value="SDR_fam"/>
</dbReference>
<evidence type="ECO:0000256" key="3">
    <source>
        <dbReference type="SAM" id="MobiDB-lite"/>
    </source>
</evidence>
<dbReference type="PRINTS" id="PR00080">
    <property type="entry name" value="SDRFAMILY"/>
</dbReference>
<name>A0A0U1QSN1_9BACL</name>
<accession>A0A0U1QSN1</accession>
<keyword evidence="2" id="KW-0560">Oxidoreductase</keyword>
<comment type="caution">
    <text evidence="4">The sequence shown here is derived from an EMBL/GenBank/DDBJ whole genome shotgun (WGS) entry which is preliminary data.</text>
</comment>